<organism evidence="1">
    <name type="scientific">uncultured Phycisphaerae bacterium</name>
    <dbReference type="NCBI Taxonomy" id="904963"/>
    <lineage>
        <taxon>Bacteria</taxon>
        <taxon>Pseudomonadati</taxon>
        <taxon>Planctomycetota</taxon>
        <taxon>Phycisphaerae</taxon>
        <taxon>environmental samples</taxon>
    </lineage>
</organism>
<dbReference type="EMBL" id="CADCUQ010000146">
    <property type="protein sequence ID" value="CAA9379654.1"/>
    <property type="molecule type" value="Genomic_DNA"/>
</dbReference>
<dbReference type="CDD" id="cd03398">
    <property type="entry name" value="PAP2_haloperoxidase"/>
    <property type="match status" value="1"/>
</dbReference>
<dbReference type="InterPro" id="IPR036938">
    <property type="entry name" value="PAP2/HPO_sf"/>
</dbReference>
<dbReference type="GO" id="GO:0004601">
    <property type="term" value="F:peroxidase activity"/>
    <property type="evidence" value="ECO:0007669"/>
    <property type="project" value="InterPro"/>
</dbReference>
<name>A0A6J4N6K5_9BACT</name>
<dbReference type="PANTHER" id="PTHR34599:SF1">
    <property type="entry name" value="PHOSPHATIDIC ACID PHOSPHATASE TYPE 2_HALOPEROXIDASE DOMAIN-CONTAINING PROTEIN"/>
    <property type="match status" value="1"/>
</dbReference>
<dbReference type="PANTHER" id="PTHR34599">
    <property type="entry name" value="PEROXIDASE-RELATED"/>
    <property type="match status" value="1"/>
</dbReference>
<dbReference type="InterPro" id="IPR052559">
    <property type="entry name" value="V-haloperoxidase"/>
</dbReference>
<dbReference type="Gene3D" id="1.10.606.10">
    <property type="entry name" value="Vanadium-containing Chloroperoxidase, domain 2"/>
    <property type="match status" value="1"/>
</dbReference>
<accession>A0A6J4N6K5</accession>
<dbReference type="InterPro" id="IPR016119">
    <property type="entry name" value="Br/Cl_peroxidase_C"/>
</dbReference>
<dbReference type="AlphaFoldDB" id="A0A6J4N6K5"/>
<dbReference type="SUPFAM" id="SSF48317">
    <property type="entry name" value="Acid phosphatase/Vanadium-dependent haloperoxidase"/>
    <property type="match status" value="1"/>
</dbReference>
<proteinExistence type="predicted"/>
<protein>
    <submittedName>
        <fullName evidence="1">Uncharacterized protein</fullName>
    </submittedName>
</protein>
<sequence>MSGKGERTAGVTTGVVAEPLERRSLMSAAALDVADAGDVADTGDVVLDWNEQAQDAMRFDTTYKGPVRAARNLAILHGAMYDAMNGVHDLYDPFFYAKRARAGTDADAAAAAAAYRVLSKLYPSQAGHFRQQYDADLAAVEDGRPEKLGVRYGRAVADRYLRWRRNDGALEDAAYEPGTRPGDWQPTAPGGSAVHPGAGRVAPFAIEAVKPFLPVAPPELTTREYTDAYNEVYDLGGRDSPFRSADQTEVGVFWAYDGPGMGTPVVLYNQVLRAVAGQEGNTPLENARLFAMANTAMADAGIVAWECKYLDHFWRPVTGVQQGDTDGNLDTVGDPTWEPLGAPSRDGPSFTPSFPAYVSGHSTFGAALFGTLRNFYGTDDVSFELESDELPGVVRTYDSFSAAEDENGDSRIYLGVHWRFDDTYGRQVGQSVADDVAARWFGPVG</sequence>
<gene>
    <name evidence="1" type="ORF">AVDCRST_MAG64-530</name>
</gene>
<evidence type="ECO:0000313" key="1">
    <source>
        <dbReference type="EMBL" id="CAA9379654.1"/>
    </source>
</evidence>
<dbReference type="Gene3D" id="1.20.144.10">
    <property type="entry name" value="Phosphatidic acid phosphatase type 2/haloperoxidase"/>
    <property type="match status" value="1"/>
</dbReference>
<reference evidence="1" key="1">
    <citation type="submission" date="2020-02" db="EMBL/GenBank/DDBJ databases">
        <authorList>
            <person name="Meier V. D."/>
        </authorList>
    </citation>
    <scope>NUCLEOTIDE SEQUENCE</scope>
    <source>
        <strain evidence="1">AVDCRST_MAG64</strain>
    </source>
</reference>